<sequence length="277" mass="31126">MSSRQESHNRFYGFHGCGDVVTESELWAQETTINVSFLDGTAAQQSKVMKGIEEWSRYVNLKIRQVPSGLGIQISFSGKCSTSLFGTQCLKVKRGMPTTTLFQIDGENLGWTDQERGTILREVGHALGFTHEHHNPDRKETLTPKQDLPKDYTKTQGRSQEAIKANDTNESYERIIPIHTDFGHTSIMGPPIACNDQEIAAPLVTELTNFDKAFAIVHYPRPIPHPETPGWTIERALTVLGVPKDARNKILQSESPKKIFKSFEAWNGRNMEKQSEG</sequence>
<dbReference type="SUPFAM" id="SSF55486">
    <property type="entry name" value="Metalloproteases ('zincins'), catalytic domain"/>
    <property type="match status" value="1"/>
</dbReference>
<dbReference type="InterPro" id="IPR024079">
    <property type="entry name" value="MetalloPept_cat_dom_sf"/>
</dbReference>
<feature type="domain" description="Peptidase metallopeptidase" evidence="2">
    <location>
        <begin position="23"/>
        <end position="154"/>
    </location>
</feature>
<evidence type="ECO:0000313" key="3">
    <source>
        <dbReference type="EMBL" id="KAJ3488061.1"/>
    </source>
</evidence>
<dbReference type="GO" id="GO:0006508">
    <property type="term" value="P:proteolysis"/>
    <property type="evidence" value="ECO:0007669"/>
    <property type="project" value="InterPro"/>
</dbReference>
<dbReference type="GO" id="GO:0008270">
    <property type="term" value="F:zinc ion binding"/>
    <property type="evidence" value="ECO:0007669"/>
    <property type="project" value="InterPro"/>
</dbReference>
<evidence type="ECO:0000259" key="2">
    <source>
        <dbReference type="SMART" id="SM00235"/>
    </source>
</evidence>
<feature type="compositionally biased region" description="Basic and acidic residues" evidence="1">
    <location>
        <begin position="131"/>
        <end position="153"/>
    </location>
</feature>
<accession>A0AAD5V7K2</accession>
<dbReference type="Gene3D" id="3.40.390.10">
    <property type="entry name" value="Collagenase (Catalytic Domain)"/>
    <property type="match status" value="1"/>
</dbReference>
<protein>
    <recommendedName>
        <fullName evidence="2">Peptidase metallopeptidase domain-containing protein</fullName>
    </recommendedName>
</protein>
<comment type="caution">
    <text evidence="3">The sequence shown here is derived from an EMBL/GenBank/DDBJ whole genome shotgun (WGS) entry which is preliminary data.</text>
</comment>
<dbReference type="SMART" id="SM00235">
    <property type="entry name" value="ZnMc"/>
    <property type="match status" value="1"/>
</dbReference>
<evidence type="ECO:0000256" key="1">
    <source>
        <dbReference type="SAM" id="MobiDB-lite"/>
    </source>
</evidence>
<dbReference type="GO" id="GO:0004222">
    <property type="term" value="F:metalloendopeptidase activity"/>
    <property type="evidence" value="ECO:0007669"/>
    <property type="project" value="InterPro"/>
</dbReference>
<organism evidence="3 4">
    <name type="scientific">Meripilus lineatus</name>
    <dbReference type="NCBI Taxonomy" id="2056292"/>
    <lineage>
        <taxon>Eukaryota</taxon>
        <taxon>Fungi</taxon>
        <taxon>Dikarya</taxon>
        <taxon>Basidiomycota</taxon>
        <taxon>Agaricomycotina</taxon>
        <taxon>Agaricomycetes</taxon>
        <taxon>Polyporales</taxon>
        <taxon>Meripilaceae</taxon>
        <taxon>Meripilus</taxon>
    </lineage>
</organism>
<dbReference type="Pfam" id="PF01400">
    <property type="entry name" value="Astacin"/>
    <property type="match status" value="1"/>
</dbReference>
<proteinExistence type="predicted"/>
<name>A0AAD5V7K2_9APHY</name>
<keyword evidence="4" id="KW-1185">Reference proteome</keyword>
<dbReference type="EMBL" id="JANAWD010000075">
    <property type="protein sequence ID" value="KAJ3488061.1"/>
    <property type="molecule type" value="Genomic_DNA"/>
</dbReference>
<feature type="region of interest" description="Disordered" evidence="1">
    <location>
        <begin position="131"/>
        <end position="161"/>
    </location>
</feature>
<reference evidence="3" key="1">
    <citation type="submission" date="2022-07" db="EMBL/GenBank/DDBJ databases">
        <title>Genome Sequence of Physisporinus lineatus.</title>
        <authorList>
            <person name="Buettner E."/>
        </authorList>
    </citation>
    <scope>NUCLEOTIDE SEQUENCE</scope>
    <source>
        <strain evidence="3">VT162</strain>
    </source>
</reference>
<dbReference type="InterPro" id="IPR001506">
    <property type="entry name" value="Peptidase_M12A"/>
</dbReference>
<dbReference type="Proteomes" id="UP001212997">
    <property type="component" value="Unassembled WGS sequence"/>
</dbReference>
<gene>
    <name evidence="3" type="ORF">NLI96_g3114</name>
</gene>
<dbReference type="InterPro" id="IPR006026">
    <property type="entry name" value="Peptidase_Metallo"/>
</dbReference>
<dbReference type="AlphaFoldDB" id="A0AAD5V7K2"/>
<evidence type="ECO:0000313" key="4">
    <source>
        <dbReference type="Proteomes" id="UP001212997"/>
    </source>
</evidence>